<evidence type="ECO:0000313" key="8">
    <source>
        <dbReference type="Ensembl" id="ENSNFUP00015034637.1"/>
    </source>
</evidence>
<feature type="chain" id="PRO_5034420362" evidence="6">
    <location>
        <begin position="33"/>
        <end position="359"/>
    </location>
</feature>
<sequence>MERLATPIVTTLKTKMHILFTLLLLICSLNEAQLHLQPDNETNSYLKPAGSHVEAGNPSEHQQTCTQDISAVLREMSASLAGLKVEVKYLQKENEAKTRELELLKQQDQEKTKELELQKSVLDNLKQQDQAKTKELELQRRELDKLKQQDQANEKELELQKRELDKLKQQDQANKKELELQKRELDKLKQQDQAHEGELITIKASANITENQVEALRREGEVKQVAFSASLMDSGEGDIGPFNAQTPLVFRRIVTNIGNAYNPNTGFFIAPVRGVYHFVFHIKGHGHASHYTAAALFKNGEKTFIASEQQPSHLAGTANSITLLLEVGDVVFLHQWENTRVFDNENHHTTFSGHLIFTM</sequence>
<dbReference type="SMART" id="SM00110">
    <property type="entry name" value="C1Q"/>
    <property type="match status" value="1"/>
</dbReference>
<feature type="coiled-coil region" evidence="4">
    <location>
        <begin position="73"/>
        <end position="198"/>
    </location>
</feature>
<reference evidence="8" key="1">
    <citation type="submission" date="2025-08" db="UniProtKB">
        <authorList>
            <consortium name="Ensembl"/>
        </authorList>
    </citation>
    <scope>IDENTIFICATION</scope>
</reference>
<dbReference type="GeneTree" id="ENSGT00950000183116"/>
<feature type="region of interest" description="Disordered" evidence="5">
    <location>
        <begin position="43"/>
        <end position="62"/>
    </location>
</feature>
<name>A0A8C6MIZ5_NOTFU</name>
<keyword evidence="4" id="KW-0175">Coiled coil</keyword>
<evidence type="ECO:0000256" key="3">
    <source>
        <dbReference type="ARBA" id="ARBA00022729"/>
    </source>
</evidence>
<evidence type="ECO:0000259" key="7">
    <source>
        <dbReference type="PROSITE" id="PS50871"/>
    </source>
</evidence>
<dbReference type="Proteomes" id="UP000694548">
    <property type="component" value="Unassembled WGS sequence"/>
</dbReference>
<dbReference type="PANTHER" id="PTHR22923">
    <property type="entry name" value="CEREBELLIN-RELATED"/>
    <property type="match status" value="1"/>
</dbReference>
<keyword evidence="3 6" id="KW-0732">Signal</keyword>
<dbReference type="InterPro" id="IPR008983">
    <property type="entry name" value="Tumour_necrosis_fac-like_dom"/>
</dbReference>
<proteinExistence type="predicted"/>
<dbReference type="PRINTS" id="PR00007">
    <property type="entry name" value="COMPLEMNTC1Q"/>
</dbReference>
<protein>
    <submittedName>
        <fullName evidence="8">Trichohyalin-like</fullName>
    </submittedName>
</protein>
<feature type="domain" description="C1q" evidence="7">
    <location>
        <begin position="220"/>
        <end position="359"/>
    </location>
</feature>
<organism evidence="8 9">
    <name type="scientific">Nothobranchius furzeri</name>
    <name type="common">Turquoise killifish</name>
    <dbReference type="NCBI Taxonomy" id="105023"/>
    <lineage>
        <taxon>Eukaryota</taxon>
        <taxon>Metazoa</taxon>
        <taxon>Chordata</taxon>
        <taxon>Craniata</taxon>
        <taxon>Vertebrata</taxon>
        <taxon>Euteleostomi</taxon>
        <taxon>Actinopterygii</taxon>
        <taxon>Neopterygii</taxon>
        <taxon>Teleostei</taxon>
        <taxon>Neoteleostei</taxon>
        <taxon>Acanthomorphata</taxon>
        <taxon>Ovalentaria</taxon>
        <taxon>Atherinomorphae</taxon>
        <taxon>Cyprinodontiformes</taxon>
        <taxon>Nothobranchiidae</taxon>
        <taxon>Nothobranchius</taxon>
    </lineage>
</organism>
<dbReference type="InterPro" id="IPR001073">
    <property type="entry name" value="C1q_dom"/>
</dbReference>
<dbReference type="SUPFAM" id="SSF49842">
    <property type="entry name" value="TNF-like"/>
    <property type="match status" value="1"/>
</dbReference>
<reference evidence="8" key="2">
    <citation type="submission" date="2025-09" db="UniProtKB">
        <authorList>
            <consortium name="Ensembl"/>
        </authorList>
    </citation>
    <scope>IDENTIFICATION</scope>
</reference>
<evidence type="ECO:0000313" key="9">
    <source>
        <dbReference type="Proteomes" id="UP000694548"/>
    </source>
</evidence>
<feature type="signal peptide" evidence="6">
    <location>
        <begin position="1"/>
        <end position="32"/>
    </location>
</feature>
<accession>A0A8C6MIZ5</accession>
<keyword evidence="2" id="KW-0964">Secreted</keyword>
<dbReference type="AlphaFoldDB" id="A0A8C6MIZ5"/>
<dbReference type="Gene3D" id="2.60.120.40">
    <property type="match status" value="1"/>
</dbReference>
<keyword evidence="9" id="KW-1185">Reference proteome</keyword>
<dbReference type="GO" id="GO:0005576">
    <property type="term" value="C:extracellular region"/>
    <property type="evidence" value="ECO:0007669"/>
    <property type="project" value="UniProtKB-SubCell"/>
</dbReference>
<evidence type="ECO:0000256" key="5">
    <source>
        <dbReference type="SAM" id="MobiDB-lite"/>
    </source>
</evidence>
<evidence type="ECO:0000256" key="6">
    <source>
        <dbReference type="SAM" id="SignalP"/>
    </source>
</evidence>
<dbReference type="InterPro" id="IPR050822">
    <property type="entry name" value="Cerebellin_Synaptic_Org"/>
</dbReference>
<evidence type="ECO:0000256" key="1">
    <source>
        <dbReference type="ARBA" id="ARBA00004613"/>
    </source>
</evidence>
<comment type="subcellular location">
    <subcellularLocation>
        <location evidence="1">Secreted</location>
    </subcellularLocation>
</comment>
<evidence type="ECO:0000256" key="2">
    <source>
        <dbReference type="ARBA" id="ARBA00022525"/>
    </source>
</evidence>
<dbReference type="PANTHER" id="PTHR22923:SF102">
    <property type="entry name" value="CEREBELLIN 13-RELATED"/>
    <property type="match status" value="1"/>
</dbReference>
<dbReference type="PROSITE" id="PS50871">
    <property type="entry name" value="C1Q"/>
    <property type="match status" value="1"/>
</dbReference>
<dbReference type="Pfam" id="PF00386">
    <property type="entry name" value="C1q"/>
    <property type="match status" value="1"/>
</dbReference>
<dbReference type="Ensembl" id="ENSNFUT00015036185.1">
    <property type="protein sequence ID" value="ENSNFUP00015034637.1"/>
    <property type="gene ID" value="ENSNFUG00015016864.1"/>
</dbReference>
<evidence type="ECO:0000256" key="4">
    <source>
        <dbReference type="SAM" id="Coils"/>
    </source>
</evidence>